<dbReference type="InterPro" id="IPR001464">
    <property type="entry name" value="Annexin"/>
</dbReference>
<organism evidence="6 7">
    <name type="scientific">Phaedon cochleariae</name>
    <name type="common">Mustard beetle</name>
    <dbReference type="NCBI Taxonomy" id="80249"/>
    <lineage>
        <taxon>Eukaryota</taxon>
        <taxon>Metazoa</taxon>
        <taxon>Ecdysozoa</taxon>
        <taxon>Arthropoda</taxon>
        <taxon>Hexapoda</taxon>
        <taxon>Insecta</taxon>
        <taxon>Pterygota</taxon>
        <taxon>Neoptera</taxon>
        <taxon>Endopterygota</taxon>
        <taxon>Coleoptera</taxon>
        <taxon>Polyphaga</taxon>
        <taxon>Cucujiformia</taxon>
        <taxon>Chrysomeloidea</taxon>
        <taxon>Chrysomelidae</taxon>
        <taxon>Chrysomelinae</taxon>
        <taxon>Chrysomelini</taxon>
        <taxon>Phaedon</taxon>
    </lineage>
</organism>
<dbReference type="GO" id="GO:0005509">
    <property type="term" value="F:calcium ion binding"/>
    <property type="evidence" value="ECO:0007669"/>
    <property type="project" value="InterPro"/>
</dbReference>
<proteinExistence type="inferred from homology"/>
<evidence type="ECO:0000256" key="5">
    <source>
        <dbReference type="ARBA" id="ARBA00023302"/>
    </source>
</evidence>
<dbReference type="GO" id="GO:0005886">
    <property type="term" value="C:plasma membrane"/>
    <property type="evidence" value="ECO:0007669"/>
    <property type="project" value="TreeGrafter"/>
</dbReference>
<gene>
    <name evidence="6" type="ORF">PHAECO_LOCUS3327</name>
</gene>
<dbReference type="InterPro" id="IPR037104">
    <property type="entry name" value="Annexin_sf"/>
</dbReference>
<evidence type="ECO:0000256" key="2">
    <source>
        <dbReference type="ARBA" id="ARBA00022737"/>
    </source>
</evidence>
<dbReference type="GO" id="GO:0005737">
    <property type="term" value="C:cytoplasm"/>
    <property type="evidence" value="ECO:0007669"/>
    <property type="project" value="TreeGrafter"/>
</dbReference>
<dbReference type="GO" id="GO:0012506">
    <property type="term" value="C:vesicle membrane"/>
    <property type="evidence" value="ECO:0007669"/>
    <property type="project" value="TreeGrafter"/>
</dbReference>
<dbReference type="PRINTS" id="PR00196">
    <property type="entry name" value="ANNEXIN"/>
</dbReference>
<accession>A0A9N9SAD5</accession>
<evidence type="ECO:0000313" key="6">
    <source>
        <dbReference type="EMBL" id="CAG9815600.1"/>
    </source>
</evidence>
<keyword evidence="4" id="KW-0041">Annexin</keyword>
<protein>
    <recommendedName>
        <fullName evidence="8">Annexin</fullName>
    </recommendedName>
</protein>
<evidence type="ECO:0008006" key="8">
    <source>
        <dbReference type="Google" id="ProtNLM"/>
    </source>
</evidence>
<dbReference type="FunFam" id="1.10.220.10:FF:000002">
    <property type="entry name" value="Annexin"/>
    <property type="match status" value="1"/>
</dbReference>
<dbReference type="SMART" id="SM00335">
    <property type="entry name" value="ANX"/>
    <property type="match status" value="2"/>
</dbReference>
<dbReference type="Proteomes" id="UP001153737">
    <property type="component" value="Chromosome 12"/>
</dbReference>
<comment type="similarity">
    <text evidence="1">Belongs to the annexin family.</text>
</comment>
<sequence>MVSLCTANRDESMQTDPGAAQRDAQALLAAGELRLGTDESEFNAVLCSRNYAQLQLIFQDTPNRGHDIEETIKREFSGNSESGFLAIVRAIKNQAAFFAKEIHSSLSGAGTEDSRLIRLVVTRCEVDMEDIKRAYESKYGESLKDAFKWRSYGISHTYLTDIDGTPLINLQIEIIPEFVDMTTSQCREIDFILKIKL</sequence>
<dbReference type="EMBL" id="OU896718">
    <property type="protein sequence ID" value="CAG9815600.1"/>
    <property type="molecule type" value="Genomic_DNA"/>
</dbReference>
<dbReference type="OrthoDB" id="37886at2759"/>
<reference evidence="6" key="2">
    <citation type="submission" date="2022-10" db="EMBL/GenBank/DDBJ databases">
        <authorList>
            <consortium name="ENA_rothamsted_submissions"/>
            <consortium name="culmorum"/>
            <person name="King R."/>
        </authorList>
    </citation>
    <scope>NUCLEOTIDE SEQUENCE</scope>
</reference>
<evidence type="ECO:0000256" key="4">
    <source>
        <dbReference type="ARBA" id="ARBA00023216"/>
    </source>
</evidence>
<keyword evidence="3" id="KW-0106">Calcium</keyword>
<dbReference type="Pfam" id="PF00191">
    <property type="entry name" value="Annexin"/>
    <property type="match status" value="2"/>
</dbReference>
<dbReference type="GO" id="GO:0005634">
    <property type="term" value="C:nucleus"/>
    <property type="evidence" value="ECO:0007669"/>
    <property type="project" value="TreeGrafter"/>
</dbReference>
<name>A0A9N9SAD5_PHACE</name>
<keyword evidence="7" id="KW-1185">Reference proteome</keyword>
<dbReference type="AlphaFoldDB" id="A0A9N9SAD5"/>
<dbReference type="GO" id="GO:0001786">
    <property type="term" value="F:phosphatidylserine binding"/>
    <property type="evidence" value="ECO:0007669"/>
    <property type="project" value="TreeGrafter"/>
</dbReference>
<reference evidence="6" key="1">
    <citation type="submission" date="2022-01" db="EMBL/GenBank/DDBJ databases">
        <authorList>
            <person name="King R."/>
        </authorList>
    </citation>
    <scope>NUCLEOTIDE SEQUENCE</scope>
</reference>
<dbReference type="PANTHER" id="PTHR10502:SF102">
    <property type="entry name" value="ANNEXIN B11"/>
    <property type="match status" value="1"/>
</dbReference>
<dbReference type="SUPFAM" id="SSF47874">
    <property type="entry name" value="Annexin"/>
    <property type="match status" value="1"/>
</dbReference>
<dbReference type="Gene3D" id="1.10.220.10">
    <property type="entry name" value="Annexin"/>
    <property type="match status" value="2"/>
</dbReference>
<dbReference type="InterPro" id="IPR018502">
    <property type="entry name" value="Annexin_repeat"/>
</dbReference>
<keyword evidence="2" id="KW-0677">Repeat</keyword>
<evidence type="ECO:0000313" key="7">
    <source>
        <dbReference type="Proteomes" id="UP001153737"/>
    </source>
</evidence>
<dbReference type="PANTHER" id="PTHR10502">
    <property type="entry name" value="ANNEXIN"/>
    <property type="match status" value="1"/>
</dbReference>
<evidence type="ECO:0000256" key="1">
    <source>
        <dbReference type="ARBA" id="ARBA00007831"/>
    </source>
</evidence>
<keyword evidence="5" id="KW-0111">Calcium/phospholipid-binding</keyword>
<dbReference type="GO" id="GO:0005544">
    <property type="term" value="F:calcium-dependent phospholipid binding"/>
    <property type="evidence" value="ECO:0007669"/>
    <property type="project" value="UniProtKB-KW"/>
</dbReference>
<evidence type="ECO:0000256" key="3">
    <source>
        <dbReference type="ARBA" id="ARBA00022837"/>
    </source>
</evidence>